<accession>A0A197JSU1</accession>
<dbReference type="AlphaFoldDB" id="A0A197JSU1"/>
<proteinExistence type="predicted"/>
<dbReference type="Proteomes" id="UP000078512">
    <property type="component" value="Unassembled WGS sequence"/>
</dbReference>
<gene>
    <name evidence="1" type="ORF">K457DRAFT_139154</name>
</gene>
<dbReference type="EMBL" id="KV442052">
    <property type="protein sequence ID" value="OAQ28033.1"/>
    <property type="molecule type" value="Genomic_DNA"/>
</dbReference>
<protein>
    <submittedName>
        <fullName evidence="1">Uncharacterized protein</fullName>
    </submittedName>
</protein>
<organism evidence="1 2">
    <name type="scientific">Linnemannia elongata AG-77</name>
    <dbReference type="NCBI Taxonomy" id="1314771"/>
    <lineage>
        <taxon>Eukaryota</taxon>
        <taxon>Fungi</taxon>
        <taxon>Fungi incertae sedis</taxon>
        <taxon>Mucoromycota</taxon>
        <taxon>Mortierellomycotina</taxon>
        <taxon>Mortierellomycetes</taxon>
        <taxon>Mortierellales</taxon>
        <taxon>Mortierellaceae</taxon>
        <taxon>Linnemannia</taxon>
    </lineage>
</organism>
<sequence>MKDGRPQENAIAIKRVITTIKQSQHIPSIPPFALFSSSRLTPQCKIAYTKRHSKVLFNSAMSSTVD</sequence>
<evidence type="ECO:0000313" key="1">
    <source>
        <dbReference type="EMBL" id="OAQ28033.1"/>
    </source>
</evidence>
<keyword evidence="2" id="KW-1185">Reference proteome</keyword>
<name>A0A197JSU1_9FUNG</name>
<reference evidence="1 2" key="1">
    <citation type="submission" date="2016-05" db="EMBL/GenBank/DDBJ databases">
        <title>Genome sequencing reveals origins of a unique bacterial endosymbiosis in the earliest lineages of terrestrial Fungi.</title>
        <authorList>
            <consortium name="DOE Joint Genome Institute"/>
            <person name="Uehling J."/>
            <person name="Gryganskyi A."/>
            <person name="Hameed K."/>
            <person name="Tschaplinski T."/>
            <person name="Misztal P."/>
            <person name="Wu S."/>
            <person name="Desiro A."/>
            <person name="Vande Pol N."/>
            <person name="Du Z.-Y."/>
            <person name="Zienkiewicz A."/>
            <person name="Zienkiewicz K."/>
            <person name="Morin E."/>
            <person name="Tisserant E."/>
            <person name="Splivallo R."/>
            <person name="Hainaut M."/>
            <person name="Henrissat B."/>
            <person name="Ohm R."/>
            <person name="Kuo A."/>
            <person name="Yan J."/>
            <person name="Lipzen A."/>
            <person name="Nolan M."/>
            <person name="Labutti K."/>
            <person name="Barry K."/>
            <person name="Goldstein A."/>
            <person name="Labbe J."/>
            <person name="Schadt C."/>
            <person name="Tuskan G."/>
            <person name="Grigoriev I."/>
            <person name="Martin F."/>
            <person name="Vilgalys R."/>
            <person name="Bonito G."/>
        </authorList>
    </citation>
    <scope>NUCLEOTIDE SEQUENCE [LARGE SCALE GENOMIC DNA]</scope>
    <source>
        <strain evidence="1 2">AG-77</strain>
    </source>
</reference>
<evidence type="ECO:0000313" key="2">
    <source>
        <dbReference type="Proteomes" id="UP000078512"/>
    </source>
</evidence>